<reference evidence="4 5" key="1">
    <citation type="submission" date="2019-03" db="EMBL/GenBank/DDBJ databases">
        <title>Single cell metagenomics reveals metabolic interactions within the superorganism composed of flagellate Streblomastix strix and complex community of Bacteroidetes bacteria on its surface.</title>
        <authorList>
            <person name="Treitli S.C."/>
            <person name="Kolisko M."/>
            <person name="Husnik F."/>
            <person name="Keeling P."/>
            <person name="Hampl V."/>
        </authorList>
    </citation>
    <scope>NUCLEOTIDE SEQUENCE [LARGE SCALE GENOMIC DNA]</scope>
    <source>
        <strain evidence="4">ST1C</strain>
    </source>
</reference>
<dbReference type="OrthoDB" id="2127950at2759"/>
<evidence type="ECO:0000256" key="3">
    <source>
        <dbReference type="ARBA" id="ARBA00023163"/>
    </source>
</evidence>
<dbReference type="InterPro" id="IPR000814">
    <property type="entry name" value="TBP"/>
</dbReference>
<dbReference type="PANTHER" id="PTHR10126">
    <property type="entry name" value="TATA-BOX BINDING PROTEIN"/>
    <property type="match status" value="1"/>
</dbReference>
<gene>
    <name evidence="4" type="ORF">EZS28_024395</name>
</gene>
<dbReference type="InterPro" id="IPR012295">
    <property type="entry name" value="TBP_dom_sf"/>
</dbReference>
<comment type="caution">
    <text evidence="4">The sequence shown here is derived from an EMBL/GenBank/DDBJ whole genome shotgun (WGS) entry which is preliminary data.</text>
</comment>
<dbReference type="GO" id="GO:0006352">
    <property type="term" value="P:DNA-templated transcription initiation"/>
    <property type="evidence" value="ECO:0007669"/>
    <property type="project" value="InterPro"/>
</dbReference>
<dbReference type="Gene3D" id="3.30.310.10">
    <property type="entry name" value="TATA-Binding Protein"/>
    <property type="match status" value="1"/>
</dbReference>
<organism evidence="4 5">
    <name type="scientific">Streblomastix strix</name>
    <dbReference type="NCBI Taxonomy" id="222440"/>
    <lineage>
        <taxon>Eukaryota</taxon>
        <taxon>Metamonada</taxon>
        <taxon>Preaxostyla</taxon>
        <taxon>Oxymonadida</taxon>
        <taxon>Streblomastigidae</taxon>
        <taxon>Streblomastix</taxon>
    </lineage>
</organism>
<dbReference type="PRINTS" id="PR00686">
    <property type="entry name" value="TIFACTORIID"/>
</dbReference>
<evidence type="ECO:0000256" key="2">
    <source>
        <dbReference type="ARBA" id="ARBA00023125"/>
    </source>
</evidence>
<accession>A0A5J4VC23</accession>
<dbReference type="Pfam" id="PF00352">
    <property type="entry name" value="TBP"/>
    <property type="match status" value="1"/>
</dbReference>
<dbReference type="Proteomes" id="UP000324800">
    <property type="component" value="Unassembled WGS sequence"/>
</dbReference>
<keyword evidence="2" id="KW-0238">DNA-binding</keyword>
<sequence>MDIGDTSSIDFQLQNVVATASLGTHVNLTKIAANARNVEFNPRLHPAALLRLLEPKATVMVYSSGSMTCTGAKSEEDALYALRKVAKSVRKCFSDEKEGIVINFKDYKIHNMMVKCNINFPVRLEMLYNDTPRSQEV</sequence>
<evidence type="ECO:0000313" key="5">
    <source>
        <dbReference type="Proteomes" id="UP000324800"/>
    </source>
</evidence>
<dbReference type="GO" id="GO:0003677">
    <property type="term" value="F:DNA binding"/>
    <property type="evidence" value="ECO:0007669"/>
    <property type="project" value="UniProtKB-KW"/>
</dbReference>
<protein>
    <submittedName>
        <fullName evidence="4">Putative TATA-box-binding protein</fullName>
    </submittedName>
</protein>
<evidence type="ECO:0000256" key="1">
    <source>
        <dbReference type="ARBA" id="ARBA00005560"/>
    </source>
</evidence>
<dbReference type="EMBL" id="SNRW01008109">
    <property type="protein sequence ID" value="KAA6380080.1"/>
    <property type="molecule type" value="Genomic_DNA"/>
</dbReference>
<dbReference type="AlphaFoldDB" id="A0A5J4VC23"/>
<keyword evidence="3" id="KW-0804">Transcription</keyword>
<name>A0A5J4VC23_9EUKA</name>
<comment type="similarity">
    <text evidence="1">Belongs to the TBP family.</text>
</comment>
<dbReference type="SUPFAM" id="SSF55945">
    <property type="entry name" value="TATA-box binding protein-like"/>
    <property type="match status" value="1"/>
</dbReference>
<evidence type="ECO:0000313" key="4">
    <source>
        <dbReference type="EMBL" id="KAA6380080.1"/>
    </source>
</evidence>
<proteinExistence type="inferred from homology"/>